<dbReference type="GO" id="GO:0006352">
    <property type="term" value="P:DNA-templated transcription initiation"/>
    <property type="evidence" value="ECO:0007669"/>
    <property type="project" value="InterPro"/>
</dbReference>
<dbReference type="Gene3D" id="1.10.10.10">
    <property type="entry name" value="Winged helix-like DNA-binding domain superfamily/Winged helix DNA-binding domain"/>
    <property type="match status" value="1"/>
</dbReference>
<name>A0A5B9QRI0_9BACT</name>
<evidence type="ECO:0000259" key="5">
    <source>
        <dbReference type="Pfam" id="PF04542"/>
    </source>
</evidence>
<dbReference type="Pfam" id="PF04542">
    <property type="entry name" value="Sigma70_r2"/>
    <property type="match status" value="1"/>
</dbReference>
<feature type="domain" description="RNA polymerase sigma-70 region 2" evidence="5">
    <location>
        <begin position="59"/>
        <end position="126"/>
    </location>
</feature>
<accession>A0A5B9QRI0</accession>
<dbReference type="KEGG" id="bgok:Pr1d_39080"/>
<dbReference type="PANTHER" id="PTHR43133">
    <property type="entry name" value="RNA POLYMERASE ECF-TYPE SIGMA FACTO"/>
    <property type="match status" value="1"/>
</dbReference>
<keyword evidence="8" id="KW-1185">Reference proteome</keyword>
<evidence type="ECO:0000256" key="3">
    <source>
        <dbReference type="ARBA" id="ARBA00023082"/>
    </source>
</evidence>
<dbReference type="InterPro" id="IPR013324">
    <property type="entry name" value="RNA_pol_sigma_r3/r4-like"/>
</dbReference>
<evidence type="ECO:0000259" key="6">
    <source>
        <dbReference type="Pfam" id="PF08281"/>
    </source>
</evidence>
<reference evidence="7 8" key="1">
    <citation type="submission" date="2019-08" db="EMBL/GenBank/DDBJ databases">
        <title>Deep-cultivation of Planctomycetes and their phenomic and genomic characterization uncovers novel biology.</title>
        <authorList>
            <person name="Wiegand S."/>
            <person name="Jogler M."/>
            <person name="Boedeker C."/>
            <person name="Pinto D."/>
            <person name="Vollmers J."/>
            <person name="Rivas-Marin E."/>
            <person name="Kohn T."/>
            <person name="Peeters S.H."/>
            <person name="Heuer A."/>
            <person name="Rast P."/>
            <person name="Oberbeckmann S."/>
            <person name="Bunk B."/>
            <person name="Jeske O."/>
            <person name="Meyerdierks A."/>
            <person name="Storesund J.E."/>
            <person name="Kallscheuer N."/>
            <person name="Luecker S."/>
            <person name="Lage O.M."/>
            <person name="Pohl T."/>
            <person name="Merkel B.J."/>
            <person name="Hornburger P."/>
            <person name="Mueller R.-W."/>
            <person name="Bruemmer F."/>
            <person name="Labrenz M."/>
            <person name="Spormann A.M."/>
            <person name="Op den Camp H."/>
            <person name="Overmann J."/>
            <person name="Amann R."/>
            <person name="Jetten M.S.M."/>
            <person name="Mascher T."/>
            <person name="Medema M.H."/>
            <person name="Devos D.P."/>
            <person name="Kaster A.-K."/>
            <person name="Ovreas L."/>
            <person name="Rohde M."/>
            <person name="Galperin M.Y."/>
            <person name="Jogler C."/>
        </authorList>
    </citation>
    <scope>NUCLEOTIDE SEQUENCE [LARGE SCALE GENOMIC DNA]</scope>
    <source>
        <strain evidence="7 8">Pr1d</strain>
    </source>
</reference>
<dbReference type="SUPFAM" id="SSF88659">
    <property type="entry name" value="Sigma3 and sigma4 domains of RNA polymerase sigma factors"/>
    <property type="match status" value="1"/>
</dbReference>
<dbReference type="EMBL" id="CP042913">
    <property type="protein sequence ID" value="QEG36593.1"/>
    <property type="molecule type" value="Genomic_DNA"/>
</dbReference>
<dbReference type="InterPro" id="IPR013325">
    <property type="entry name" value="RNA_pol_sigma_r2"/>
</dbReference>
<dbReference type="PANTHER" id="PTHR43133:SF62">
    <property type="entry name" value="RNA POLYMERASE SIGMA FACTOR SIGZ"/>
    <property type="match status" value="1"/>
</dbReference>
<dbReference type="OrthoDB" id="9784272at2"/>
<organism evidence="7 8">
    <name type="scientific">Bythopirellula goksoeyrii</name>
    <dbReference type="NCBI Taxonomy" id="1400387"/>
    <lineage>
        <taxon>Bacteria</taxon>
        <taxon>Pseudomonadati</taxon>
        <taxon>Planctomycetota</taxon>
        <taxon>Planctomycetia</taxon>
        <taxon>Pirellulales</taxon>
        <taxon>Lacipirellulaceae</taxon>
        <taxon>Bythopirellula</taxon>
    </lineage>
</organism>
<proteinExistence type="inferred from homology"/>
<keyword evidence="3" id="KW-0731">Sigma factor</keyword>
<dbReference type="InterPro" id="IPR007627">
    <property type="entry name" value="RNA_pol_sigma70_r2"/>
</dbReference>
<gene>
    <name evidence="7" type="primary">sigK</name>
    <name evidence="7" type="ORF">Pr1d_39080</name>
</gene>
<dbReference type="GO" id="GO:0016987">
    <property type="term" value="F:sigma factor activity"/>
    <property type="evidence" value="ECO:0007669"/>
    <property type="project" value="UniProtKB-KW"/>
</dbReference>
<feature type="domain" description="RNA polymerase sigma factor 70 region 4 type 2" evidence="6">
    <location>
        <begin position="161"/>
        <end position="213"/>
    </location>
</feature>
<dbReference type="RefSeq" id="WP_148074916.1">
    <property type="nucleotide sequence ID" value="NZ_CP042913.1"/>
</dbReference>
<dbReference type="Proteomes" id="UP000323917">
    <property type="component" value="Chromosome"/>
</dbReference>
<dbReference type="InterPro" id="IPR013249">
    <property type="entry name" value="RNA_pol_sigma70_r4_t2"/>
</dbReference>
<dbReference type="InterPro" id="IPR036388">
    <property type="entry name" value="WH-like_DNA-bd_sf"/>
</dbReference>
<dbReference type="SUPFAM" id="SSF88946">
    <property type="entry name" value="Sigma2 domain of RNA polymerase sigma factors"/>
    <property type="match status" value="1"/>
</dbReference>
<dbReference type="InterPro" id="IPR014284">
    <property type="entry name" value="RNA_pol_sigma-70_dom"/>
</dbReference>
<dbReference type="InterPro" id="IPR039425">
    <property type="entry name" value="RNA_pol_sigma-70-like"/>
</dbReference>
<dbReference type="NCBIfam" id="TIGR02937">
    <property type="entry name" value="sigma70-ECF"/>
    <property type="match status" value="1"/>
</dbReference>
<dbReference type="GO" id="GO:0003677">
    <property type="term" value="F:DNA binding"/>
    <property type="evidence" value="ECO:0007669"/>
    <property type="project" value="InterPro"/>
</dbReference>
<evidence type="ECO:0000256" key="1">
    <source>
        <dbReference type="ARBA" id="ARBA00010641"/>
    </source>
</evidence>
<evidence type="ECO:0000256" key="4">
    <source>
        <dbReference type="ARBA" id="ARBA00023163"/>
    </source>
</evidence>
<dbReference type="CDD" id="cd06171">
    <property type="entry name" value="Sigma70_r4"/>
    <property type="match status" value="1"/>
</dbReference>
<evidence type="ECO:0000313" key="8">
    <source>
        <dbReference type="Proteomes" id="UP000323917"/>
    </source>
</evidence>
<comment type="similarity">
    <text evidence="1">Belongs to the sigma-70 factor family. ECF subfamily.</text>
</comment>
<dbReference type="Pfam" id="PF08281">
    <property type="entry name" value="Sigma70_r4_2"/>
    <property type="match status" value="1"/>
</dbReference>
<dbReference type="AlphaFoldDB" id="A0A5B9QRI0"/>
<keyword evidence="2" id="KW-0805">Transcription regulation</keyword>
<sequence length="227" mass="25523">MFGAQTLPEHVKRFMSAFHPESGLPLAPEEVVTPAGGDLGVRWMFALKKQDESAFQNLLRQFGGKAFAVCLRILCDQQAAEDVLSEVFWEIWQNPERYDSSRSSPQTYILLIARSRAIDRLRTLGRKGSLVVDNLAPYLESNSVDPIGSPEDKISTKEEAQLVRTALGRLNVTEREVLELSFFEGLSHQQIADRLQSPLGTVKSRIRQGLSHLRAKLSSTFPERNQE</sequence>
<evidence type="ECO:0000256" key="2">
    <source>
        <dbReference type="ARBA" id="ARBA00023015"/>
    </source>
</evidence>
<keyword evidence="4" id="KW-0804">Transcription</keyword>
<dbReference type="Gene3D" id="1.10.1740.10">
    <property type="match status" value="1"/>
</dbReference>
<evidence type="ECO:0000313" key="7">
    <source>
        <dbReference type="EMBL" id="QEG36593.1"/>
    </source>
</evidence>
<protein>
    <submittedName>
        <fullName evidence="7">ECF RNA polymerase sigma factor SigK</fullName>
    </submittedName>
</protein>